<feature type="region of interest" description="Disordered" evidence="1">
    <location>
        <begin position="172"/>
        <end position="206"/>
    </location>
</feature>
<feature type="compositionally biased region" description="Acidic residues" evidence="1">
    <location>
        <begin position="313"/>
        <end position="351"/>
    </location>
</feature>
<evidence type="ECO:0000256" key="1">
    <source>
        <dbReference type="SAM" id="MobiDB-lite"/>
    </source>
</evidence>
<evidence type="ECO:0000313" key="3">
    <source>
        <dbReference type="Proteomes" id="UP000092716"/>
    </source>
</evidence>
<evidence type="ECO:0000313" key="2">
    <source>
        <dbReference type="EMBL" id="ANQ09810.1"/>
    </source>
</evidence>
<organism evidence="2 3">
    <name type="scientific">Plasmodium coatneyi</name>
    <dbReference type="NCBI Taxonomy" id="208452"/>
    <lineage>
        <taxon>Eukaryota</taxon>
        <taxon>Sar</taxon>
        <taxon>Alveolata</taxon>
        <taxon>Apicomplexa</taxon>
        <taxon>Aconoidasida</taxon>
        <taxon>Haemosporida</taxon>
        <taxon>Plasmodiidae</taxon>
        <taxon>Plasmodium</taxon>
    </lineage>
</organism>
<dbReference type="RefSeq" id="XP_019916505.1">
    <property type="nucleotide sequence ID" value="XM_020061431.1"/>
</dbReference>
<dbReference type="AlphaFoldDB" id="A0A1B1E4E9"/>
<feature type="region of interest" description="Disordered" evidence="1">
    <location>
        <begin position="249"/>
        <end position="440"/>
    </location>
</feature>
<dbReference type="GeneID" id="30911378"/>
<dbReference type="Proteomes" id="UP000092716">
    <property type="component" value="Chromosome 12"/>
</dbReference>
<keyword evidence="3" id="KW-1185">Reference proteome</keyword>
<feature type="compositionally biased region" description="Polar residues" evidence="1">
    <location>
        <begin position="295"/>
        <end position="308"/>
    </location>
</feature>
<name>A0A1B1E4E9_9APIC</name>
<dbReference type="OrthoDB" id="343414at2759"/>
<feature type="compositionally biased region" description="Basic and acidic residues" evidence="1">
    <location>
        <begin position="172"/>
        <end position="181"/>
    </location>
</feature>
<dbReference type="EMBL" id="CP016250">
    <property type="protein sequence ID" value="ANQ09810.1"/>
    <property type="molecule type" value="Genomic_DNA"/>
</dbReference>
<feature type="compositionally biased region" description="Acidic residues" evidence="1">
    <location>
        <begin position="260"/>
        <end position="289"/>
    </location>
</feature>
<reference evidence="3" key="1">
    <citation type="submission" date="2016-06" db="EMBL/GenBank/DDBJ databases">
        <title>First high quality genome sequence of Plasmodium coatneyi using continuous long reads from single molecule, real-time sequencing.</title>
        <authorList>
            <person name="Chien J.-T."/>
            <person name="Pakala S.B."/>
            <person name="Geraldo J.A."/>
            <person name="Lapp S.A."/>
            <person name="Barnwell J.W."/>
            <person name="Kissinger J.C."/>
            <person name="Galinski M.R."/>
            <person name="Humphrey J.C."/>
        </authorList>
    </citation>
    <scope>NUCLEOTIDE SEQUENCE [LARGE SCALE GENOMIC DNA]</scope>
    <source>
        <strain evidence="3">Hackeri</strain>
    </source>
</reference>
<feature type="compositionally biased region" description="Acidic residues" evidence="1">
    <location>
        <begin position="395"/>
        <end position="420"/>
    </location>
</feature>
<evidence type="ECO:0008006" key="4">
    <source>
        <dbReference type="Google" id="ProtNLM"/>
    </source>
</evidence>
<protein>
    <recommendedName>
        <fullName evidence="4">Transcription initiation factor IIF subunit alpha</fullName>
    </recommendedName>
</protein>
<feature type="compositionally biased region" description="Polar residues" evidence="1">
    <location>
        <begin position="431"/>
        <end position="440"/>
    </location>
</feature>
<dbReference type="KEGG" id="pcot:PCOAH_00046470"/>
<accession>A0A1B1E4E9</accession>
<feature type="region of interest" description="Disordered" evidence="1">
    <location>
        <begin position="1"/>
        <end position="20"/>
    </location>
</feature>
<proteinExistence type="predicted"/>
<gene>
    <name evidence="2" type="ORF">PCOAH_00046470</name>
</gene>
<dbReference type="VEuPathDB" id="PlasmoDB:PCOAH_00046470"/>
<sequence length="533" mass="62145">MDEPQEPLKFSDFTQSKHGNKRIRINKPNGDVKYLISRFTDNREISKLSGPVTFISKDLHEESPTSNDKNNNAFYWLLKNSSSGKGKSHHKSYMSKKCNMDTDVFFVLVENEEYSDIYPVSSWHVFEPDLSAKTLSKFNVENPQEKLRAEQNNRRLDDIIERLKSKEEHMKVNSKVREEGNKKKKKKKKIVNSDSSSSSYEDDDLGLKKQEKKRIKNLYKLRMRENHDKIDYVDSALSITALRKSKVNWDYNNDGKKSDDEDINLDDSGQEEFDDDDNNDENDDSDNNSDMDLSRLTTYGQTMKSLLKQQVHDEEDDELKQYSDDDSDEEDDDDEDDEDSDEELEEDDEVDDRTGNMAKKNLAAKKRMLKIEAQRKAKKGVALNKPQKDKRHVQDDEDDEDDDDSDEEEESEDDEEDEEDHYQGDKKISPNKKQPLQNTKANTINEFIKEKIKNKELQIKEENCAKILLKLIEKNNGKMDILTLLDVLNIKEKNQSFLIVQKYIKNLCNISSQTINNRKVKMVSVKPKFVSKK</sequence>